<evidence type="ECO:0000259" key="1">
    <source>
        <dbReference type="Pfam" id="PF13175"/>
    </source>
</evidence>
<accession>A0A1H3K2V6</accession>
<evidence type="ECO:0000313" key="3">
    <source>
        <dbReference type="Proteomes" id="UP000198672"/>
    </source>
</evidence>
<keyword evidence="3" id="KW-1185">Reference proteome</keyword>
<dbReference type="SUPFAM" id="SSF52540">
    <property type="entry name" value="P-loop containing nucleoside triphosphate hydrolases"/>
    <property type="match status" value="1"/>
</dbReference>
<sequence>MRLVELTLENFRGYRDRIVILFDDLTAFIGKNDAGKSTVLDALNIVLGEGKLENADICVHADNGESLLIECAFEDLPETLTLDATSTTTLADEYLVDREGRLRLSWTWLIKRDTNGPVFGKSLIQAIAWAPQGSGLGDLHEKKNTDLKRLVREAGIEESCDLNNNASMRQALWAKARDDGRLSLAETAIDLAKEDGKTILKQIQDNLPLYVLFRADRPSTDQDAEVQDPMKVAVREALDDLHDEITAIKDRVREKSIAVANRTLAKLHNFAPALANSLTPLFAEPKFDSAFKLTLLGDDGIPVNKRGSGVRRLVLFSFFQAEAERRQGISSDRNMIYAVEEPETAQHPNFQRVVVDSLRTLSEQDRCQVILTTHVLGLGGRLPVESLRLVERSHTASALVSAATDAVYRRIVETLGVVPDHRARVLLCVEGPNDLACLRSLCKIYRNRYKDLVCIETDPRIASVLLGGGTLENWTAEHLLRNTGLCEFHIYDRDTPKPDGRFKYAAAVETVKQRGNGDTARLTRRREIENYLHPAAIDRTLAPVVGHAVKVEFAHEDDVEAVVAAAIPDHQGNPRKKLRRRELKSWLNREVASAMTLEELIEVDQEEELLGWFRDITELVCR</sequence>
<dbReference type="Pfam" id="PF13175">
    <property type="entry name" value="AAA_15"/>
    <property type="match status" value="1"/>
</dbReference>
<dbReference type="PANTHER" id="PTHR32182:SF22">
    <property type="entry name" value="ATP-DEPENDENT ENDONUCLEASE, OLD FAMILY-RELATED"/>
    <property type="match status" value="1"/>
</dbReference>
<keyword evidence="2" id="KW-0378">Hydrolase</keyword>
<dbReference type="GO" id="GO:0004519">
    <property type="term" value="F:endonuclease activity"/>
    <property type="evidence" value="ECO:0007669"/>
    <property type="project" value="UniProtKB-KW"/>
</dbReference>
<dbReference type="AlphaFoldDB" id="A0A1H3K2V6"/>
<dbReference type="PANTHER" id="PTHR32182">
    <property type="entry name" value="DNA REPLICATION AND REPAIR PROTEIN RECF"/>
    <property type="match status" value="1"/>
</dbReference>
<dbReference type="EMBL" id="FNOW01000073">
    <property type="protein sequence ID" value="SDY46149.1"/>
    <property type="molecule type" value="Genomic_DNA"/>
</dbReference>
<dbReference type="Gene3D" id="3.40.50.300">
    <property type="entry name" value="P-loop containing nucleotide triphosphate hydrolases"/>
    <property type="match status" value="1"/>
</dbReference>
<evidence type="ECO:0000313" key="2">
    <source>
        <dbReference type="EMBL" id="SDY46149.1"/>
    </source>
</evidence>
<dbReference type="GO" id="GO:0006302">
    <property type="term" value="P:double-strand break repair"/>
    <property type="evidence" value="ECO:0007669"/>
    <property type="project" value="TreeGrafter"/>
</dbReference>
<reference evidence="3" key="1">
    <citation type="submission" date="2016-10" db="EMBL/GenBank/DDBJ databases">
        <authorList>
            <person name="Varghese N."/>
            <person name="Submissions S."/>
        </authorList>
    </citation>
    <scope>NUCLEOTIDE SEQUENCE [LARGE SCALE GENOMIC DNA]</scope>
    <source>
        <strain evidence="3">DSM 173</strain>
    </source>
</reference>
<keyword evidence="2" id="KW-0255">Endonuclease</keyword>
<feature type="domain" description="Endonuclease GajA/Old nuclease/RecF-like AAA" evidence="1">
    <location>
        <begin position="1"/>
        <end position="374"/>
    </location>
</feature>
<organism evidence="2 3">
    <name type="scientific">Allochromatium warmingii</name>
    <name type="common">Chromatium warmingii</name>
    <dbReference type="NCBI Taxonomy" id="61595"/>
    <lineage>
        <taxon>Bacteria</taxon>
        <taxon>Pseudomonadati</taxon>
        <taxon>Pseudomonadota</taxon>
        <taxon>Gammaproteobacteria</taxon>
        <taxon>Chromatiales</taxon>
        <taxon>Chromatiaceae</taxon>
        <taxon>Allochromatium</taxon>
    </lineage>
</organism>
<dbReference type="STRING" id="61595.SAMN05421644_1737"/>
<dbReference type="InterPro" id="IPR027417">
    <property type="entry name" value="P-loop_NTPase"/>
</dbReference>
<protein>
    <submittedName>
        <fullName evidence="2">Predicted ATP-dependent endonuclease of the OLD family, contains P-loop ATPase and TOPRIM domains</fullName>
    </submittedName>
</protein>
<gene>
    <name evidence="2" type="ORF">SAMN05421644_1737</name>
</gene>
<dbReference type="InterPro" id="IPR041685">
    <property type="entry name" value="AAA_GajA/Old/RecF-like"/>
</dbReference>
<dbReference type="Proteomes" id="UP000198672">
    <property type="component" value="Unassembled WGS sequence"/>
</dbReference>
<keyword evidence="2" id="KW-0540">Nuclease</keyword>
<dbReference type="OrthoDB" id="3322489at2"/>
<proteinExistence type="predicted"/>
<name>A0A1H3K2V6_ALLWA</name>
<dbReference type="GO" id="GO:0000731">
    <property type="term" value="P:DNA synthesis involved in DNA repair"/>
    <property type="evidence" value="ECO:0007669"/>
    <property type="project" value="TreeGrafter"/>
</dbReference>
<dbReference type="RefSeq" id="WP_091335520.1">
    <property type="nucleotide sequence ID" value="NZ_FNOW01000073.1"/>
</dbReference>